<dbReference type="EMBL" id="JYNV01000237">
    <property type="protein sequence ID" value="KZM21816.1"/>
    <property type="molecule type" value="Genomic_DNA"/>
</dbReference>
<accession>A0A163BK93</accession>
<dbReference type="GO" id="GO:0019915">
    <property type="term" value="P:lipid storage"/>
    <property type="evidence" value="ECO:0007669"/>
    <property type="project" value="InterPro"/>
</dbReference>
<evidence type="ECO:0000313" key="5">
    <source>
        <dbReference type="EMBL" id="KZM21816.1"/>
    </source>
</evidence>
<sequence length="369" mass="41889">MPNPPASKIYLRPHHEPGRKHAARTYIIYFVTGNPGLIEYYRTFLTHLYGLLTRNTASNRDVEFQVYGRSLSGFEMKTHEINTMKWHKIPPYGLQDQIRHAEDELTDLVEDVSDDGHRDVRVIVMGHSVGSYIALEIIRRLRAHGMAGEDYATRIIGAVALFPTVMEIARSESGQKAAPFLKNSNFAFFASVVANFLTLLIPLSLLATLIKSFLGFPDDAAHTTASFIKSPHGVQQALHMARDEMFQIDTDFWDDDVWGAAHPTEYKHERAHLRFLFAKKDHWVADETRDKLIQTRGRQAAAGVQEVDGFGENWKPIMEIDEREGFPHGFCLRHSVPVAEKAATWVADIVSKDTGVFEAKKEDEQGWTW</sequence>
<comment type="similarity">
    <text evidence="2">Belongs to the AB hydrolase superfamily. LDAH family.</text>
</comment>
<dbReference type="AlphaFoldDB" id="A0A163BK93"/>
<comment type="subcellular location">
    <subcellularLocation>
        <location evidence="1">Lipid droplet</location>
    </subcellularLocation>
</comment>
<dbReference type="Gene3D" id="3.40.50.1820">
    <property type="entry name" value="alpha/beta hydrolase"/>
    <property type="match status" value="1"/>
</dbReference>
<keyword evidence="3" id="KW-0551">Lipid droplet</keyword>
<evidence type="ECO:0000256" key="3">
    <source>
        <dbReference type="ARBA" id="ARBA00022677"/>
    </source>
</evidence>
<keyword evidence="6" id="KW-1185">Reference proteome</keyword>
<dbReference type="Pfam" id="PF10230">
    <property type="entry name" value="LIDHydrolase"/>
    <property type="match status" value="1"/>
</dbReference>
<dbReference type="GO" id="GO:0016298">
    <property type="term" value="F:lipase activity"/>
    <property type="evidence" value="ECO:0007669"/>
    <property type="project" value="InterPro"/>
</dbReference>
<dbReference type="SUPFAM" id="SSF53474">
    <property type="entry name" value="alpha/beta-Hydrolases"/>
    <property type="match status" value="1"/>
</dbReference>
<protein>
    <submittedName>
        <fullName evidence="5">Uncharacterized protein</fullName>
    </submittedName>
</protein>
<organism evidence="5 6">
    <name type="scientific">Didymella rabiei</name>
    <name type="common">Chickpea ascochyta blight fungus</name>
    <name type="synonym">Mycosphaerella rabiei</name>
    <dbReference type="NCBI Taxonomy" id="5454"/>
    <lineage>
        <taxon>Eukaryota</taxon>
        <taxon>Fungi</taxon>
        <taxon>Dikarya</taxon>
        <taxon>Ascomycota</taxon>
        <taxon>Pezizomycotina</taxon>
        <taxon>Dothideomycetes</taxon>
        <taxon>Pleosporomycetidae</taxon>
        <taxon>Pleosporales</taxon>
        <taxon>Pleosporineae</taxon>
        <taxon>Didymellaceae</taxon>
        <taxon>Ascochyta</taxon>
    </lineage>
</organism>
<evidence type="ECO:0000256" key="2">
    <source>
        <dbReference type="ARBA" id="ARBA00008300"/>
    </source>
</evidence>
<reference evidence="5 6" key="1">
    <citation type="journal article" date="2016" name="Sci. Rep.">
        <title>Draft genome sequencing and secretome analysis of fungal phytopathogen Ascochyta rabiei provides insight into the necrotrophic effector repertoire.</title>
        <authorList>
            <person name="Verma S."/>
            <person name="Gazara R.K."/>
            <person name="Nizam S."/>
            <person name="Parween S."/>
            <person name="Chattopadhyay D."/>
            <person name="Verma P.K."/>
        </authorList>
    </citation>
    <scope>NUCLEOTIDE SEQUENCE [LARGE SCALE GENOMIC DNA]</scope>
    <source>
        <strain evidence="5 6">ArDII</strain>
    </source>
</reference>
<evidence type="ECO:0000256" key="1">
    <source>
        <dbReference type="ARBA" id="ARBA00004502"/>
    </source>
</evidence>
<evidence type="ECO:0000256" key="4">
    <source>
        <dbReference type="ARBA" id="ARBA00022801"/>
    </source>
</evidence>
<keyword evidence="4" id="KW-0378">Hydrolase</keyword>
<evidence type="ECO:0000313" key="6">
    <source>
        <dbReference type="Proteomes" id="UP000076837"/>
    </source>
</evidence>
<dbReference type="PANTHER" id="PTHR13390:SF0">
    <property type="entry name" value="LIPID DROPLET-ASSOCIATED HYDROLASE"/>
    <property type="match status" value="1"/>
</dbReference>
<dbReference type="GO" id="GO:0005811">
    <property type="term" value="C:lipid droplet"/>
    <property type="evidence" value="ECO:0007669"/>
    <property type="project" value="UniProtKB-SubCell"/>
</dbReference>
<dbReference type="InterPro" id="IPR029058">
    <property type="entry name" value="AB_hydrolase_fold"/>
</dbReference>
<name>A0A163BK93_DIDRA</name>
<comment type="caution">
    <text evidence="5">The sequence shown here is derived from an EMBL/GenBank/DDBJ whole genome shotgun (WGS) entry which is preliminary data.</text>
</comment>
<dbReference type="STRING" id="5454.A0A163BK93"/>
<dbReference type="OrthoDB" id="448051at2759"/>
<dbReference type="InterPro" id="IPR019363">
    <property type="entry name" value="LDAH"/>
</dbReference>
<gene>
    <name evidence="5" type="ORF">ST47_g7026</name>
</gene>
<dbReference type="PANTHER" id="PTHR13390">
    <property type="entry name" value="LIPASE"/>
    <property type="match status" value="1"/>
</dbReference>
<proteinExistence type="inferred from homology"/>
<dbReference type="Proteomes" id="UP000076837">
    <property type="component" value="Unassembled WGS sequence"/>
</dbReference>